<reference evidence="5 6" key="1">
    <citation type="submission" date="2016-10" db="EMBL/GenBank/DDBJ databases">
        <authorList>
            <person name="de Groot N.N."/>
        </authorList>
    </citation>
    <scope>NUCLEOTIDE SEQUENCE [LARGE SCALE GENOMIC DNA]</scope>
    <source>
        <strain evidence="5 6">D31d</strain>
    </source>
</reference>
<organism evidence="5 6">
    <name type="scientific">Xylanibacter ruminicola</name>
    <name type="common">Prevotella ruminicola</name>
    <dbReference type="NCBI Taxonomy" id="839"/>
    <lineage>
        <taxon>Bacteria</taxon>
        <taxon>Pseudomonadati</taxon>
        <taxon>Bacteroidota</taxon>
        <taxon>Bacteroidia</taxon>
        <taxon>Bacteroidales</taxon>
        <taxon>Prevotellaceae</taxon>
        <taxon>Xylanibacter</taxon>
    </lineage>
</organism>
<dbReference type="PANTHER" id="PTHR43122:SF1">
    <property type="entry name" value="IRON-SULFUR-BINDING PROTEIN"/>
    <property type="match status" value="1"/>
</dbReference>
<dbReference type="RefSeq" id="WP_081352903.1">
    <property type="nucleotide sequence ID" value="NZ_FNRF01000002.1"/>
</dbReference>
<dbReference type="SUPFAM" id="SSF54862">
    <property type="entry name" value="4Fe-4S ferredoxins"/>
    <property type="match status" value="1"/>
</dbReference>
<evidence type="ECO:0000256" key="2">
    <source>
        <dbReference type="ARBA" id="ARBA00023004"/>
    </source>
</evidence>
<gene>
    <name evidence="5" type="ORF">SAMN05216462_1485</name>
</gene>
<dbReference type="InterPro" id="IPR017900">
    <property type="entry name" value="4Fe4S_Fe_S_CS"/>
</dbReference>
<dbReference type="PROSITE" id="PS00198">
    <property type="entry name" value="4FE4S_FER_1"/>
    <property type="match status" value="2"/>
</dbReference>
<dbReference type="Proteomes" id="UP000182257">
    <property type="component" value="Unassembled WGS sequence"/>
</dbReference>
<evidence type="ECO:0000259" key="4">
    <source>
        <dbReference type="PROSITE" id="PS51379"/>
    </source>
</evidence>
<feature type="domain" description="4Fe-4S ferredoxin-type" evidence="4">
    <location>
        <begin position="255"/>
        <end position="281"/>
    </location>
</feature>
<proteinExistence type="predicted"/>
<keyword evidence="2" id="KW-0408">Iron</keyword>
<dbReference type="InterPro" id="IPR017896">
    <property type="entry name" value="4Fe4S_Fe-S-bd"/>
</dbReference>
<keyword evidence="1" id="KW-0479">Metal-binding</keyword>
<evidence type="ECO:0000313" key="6">
    <source>
        <dbReference type="Proteomes" id="UP000182257"/>
    </source>
</evidence>
<keyword evidence="3" id="KW-0411">Iron-sulfur</keyword>
<accession>A0A1H4B216</accession>
<evidence type="ECO:0000256" key="3">
    <source>
        <dbReference type="ARBA" id="ARBA00023014"/>
    </source>
</evidence>
<dbReference type="GO" id="GO:0046872">
    <property type="term" value="F:metal ion binding"/>
    <property type="evidence" value="ECO:0007669"/>
    <property type="project" value="UniProtKB-KW"/>
</dbReference>
<dbReference type="SUPFAM" id="SSF52218">
    <property type="entry name" value="Flavoproteins"/>
    <property type="match status" value="1"/>
</dbReference>
<dbReference type="EMBL" id="FNRF01000002">
    <property type="protein sequence ID" value="SEA42171.1"/>
    <property type="molecule type" value="Genomic_DNA"/>
</dbReference>
<dbReference type="PANTHER" id="PTHR43122">
    <property type="entry name" value="FERREDOXIN SUBUNIT OF PYRUVATE:FLAVODOXIN OXIDOREDUCTASE-RELATED"/>
    <property type="match status" value="1"/>
</dbReference>
<dbReference type="OrthoDB" id="9761899at2"/>
<evidence type="ECO:0000256" key="1">
    <source>
        <dbReference type="ARBA" id="ARBA00022723"/>
    </source>
</evidence>
<dbReference type="Pfam" id="PF13237">
    <property type="entry name" value="Fer4_10"/>
    <property type="match status" value="1"/>
</dbReference>
<dbReference type="NCBIfam" id="NF038196">
    <property type="entry name" value="ferrodoxin_EFR1"/>
    <property type="match status" value="1"/>
</dbReference>
<protein>
    <submittedName>
        <fullName evidence="5">4Fe-4S dicluster domain-containing protein</fullName>
    </submittedName>
</protein>
<dbReference type="AlphaFoldDB" id="A0A1H4B216"/>
<dbReference type="InterPro" id="IPR047964">
    <property type="entry name" value="EFR1-like"/>
</dbReference>
<dbReference type="PROSITE" id="PS51379">
    <property type="entry name" value="4FE4S_FER_2"/>
    <property type="match status" value="2"/>
</dbReference>
<dbReference type="GO" id="GO:0051536">
    <property type="term" value="F:iron-sulfur cluster binding"/>
    <property type="evidence" value="ECO:0007669"/>
    <property type="project" value="UniProtKB-KW"/>
</dbReference>
<dbReference type="Gene3D" id="3.30.70.20">
    <property type="match status" value="1"/>
</dbReference>
<feature type="domain" description="4Fe-4S ferredoxin-type" evidence="4">
    <location>
        <begin position="224"/>
        <end position="253"/>
    </location>
</feature>
<dbReference type="InterPro" id="IPR029039">
    <property type="entry name" value="Flavoprotein-like_sf"/>
</dbReference>
<name>A0A1H4B216_XYLRU</name>
<sequence length="311" mass="34945">MNVNKPISRRKALKVMGLGMLAACVPTLPSFGESPKENEKMTKRLIFYFSATGNSLYIARQLGGDEATLLSISQEIHNEHPDYEAEEIGFVCPVYCFIPPAIVQDFIARSSFKADYFFTVGTYGAHSTIFPEFVDDLAKKHGFQMNYISTIQMVDTYLPYFDMERELADPKLQRIPERVATVLASINNRENYIQEVTEQDRMICDGYYRMSGRDRQRPTVTRSEKIVFATDDCIGCGVCTSVCPHGSWKVIDGHSVANGECENCLACVHNCPKKAISIIPTPPEPEEANRNARYRNPNVSLADLIKANSQK</sequence>
<evidence type="ECO:0000313" key="5">
    <source>
        <dbReference type="EMBL" id="SEA42171.1"/>
    </source>
</evidence>